<dbReference type="GO" id="GO:0043758">
    <property type="term" value="F:acetate-CoA ligase (ADP-forming) activity"/>
    <property type="evidence" value="ECO:0007669"/>
    <property type="project" value="UniProtKB-EC"/>
</dbReference>
<keyword evidence="2" id="KW-1185">Reference proteome</keyword>
<dbReference type="KEGG" id="mls:MSLAZ_2413"/>
<accession>A0A0E3S3W0</accession>
<reference evidence="1 2" key="1">
    <citation type="submission" date="2014-07" db="EMBL/GenBank/DDBJ databases">
        <title>Methanogenic archaea and the global carbon cycle.</title>
        <authorList>
            <person name="Henriksen J.R."/>
            <person name="Luke J."/>
            <person name="Reinhart S."/>
            <person name="Benedict M.N."/>
            <person name="Youngblut N.D."/>
            <person name="Metcalf M.E."/>
            <person name="Whitaker R.J."/>
            <person name="Metcalf W.W."/>
        </authorList>
    </citation>
    <scope>NUCLEOTIDE SEQUENCE [LARGE SCALE GENOMIC DNA]</scope>
    <source>
        <strain evidence="1 2">Z-7289</strain>
    </source>
</reference>
<dbReference type="EMBL" id="CP009515">
    <property type="protein sequence ID" value="AKB75674.1"/>
    <property type="molecule type" value="Genomic_DNA"/>
</dbReference>
<evidence type="ECO:0000313" key="1">
    <source>
        <dbReference type="EMBL" id="AKB75674.1"/>
    </source>
</evidence>
<gene>
    <name evidence="1" type="ORF">MSLAZ_2413</name>
</gene>
<name>A0A0E3S3W0_9EURY</name>
<dbReference type="Proteomes" id="UP000033072">
    <property type="component" value="Chromosome"/>
</dbReference>
<dbReference type="AlphaFoldDB" id="A0A0E3S3W0"/>
<evidence type="ECO:0000313" key="2">
    <source>
        <dbReference type="Proteomes" id="UP000033072"/>
    </source>
</evidence>
<organism evidence="1 2">
    <name type="scientific">Methanosarcina lacustris Z-7289</name>
    <dbReference type="NCBI Taxonomy" id="1434111"/>
    <lineage>
        <taxon>Archaea</taxon>
        <taxon>Methanobacteriati</taxon>
        <taxon>Methanobacteriota</taxon>
        <taxon>Stenosarchaea group</taxon>
        <taxon>Methanomicrobia</taxon>
        <taxon>Methanosarcinales</taxon>
        <taxon>Methanosarcinaceae</taxon>
        <taxon>Methanosarcina</taxon>
    </lineage>
</organism>
<dbReference type="STRING" id="1434111.MSLAZ_2413"/>
<dbReference type="SUPFAM" id="SSF51735">
    <property type="entry name" value="NAD(P)-binding Rossmann-fold domains"/>
    <property type="match status" value="1"/>
</dbReference>
<dbReference type="EC" id="6.2.1.13" evidence="1"/>
<dbReference type="Gene3D" id="3.40.50.720">
    <property type="entry name" value="NAD(P)-binding Rossmann-like Domain"/>
    <property type="match status" value="1"/>
</dbReference>
<dbReference type="GeneID" id="69101572"/>
<dbReference type="InterPro" id="IPR036291">
    <property type="entry name" value="NAD(P)-bd_dom_sf"/>
</dbReference>
<keyword evidence="1" id="KW-0436">Ligase</keyword>
<sequence>MNNGGADKGKIGTEIKIGTERNLDFFFKPESIALIGASPNPEKLSHTVLESLRNGF</sequence>
<dbReference type="PATRIC" id="fig|1434111.4.peg.3213"/>
<dbReference type="RefSeq" id="WP_232308565.1">
    <property type="nucleotide sequence ID" value="NZ_CP009515.1"/>
</dbReference>
<dbReference type="HOGENOM" id="CLU_3003153_0_0_2"/>
<protein>
    <submittedName>
        <fullName evidence="1">Acetyl-CoA synthetase (ADP-forming) alpha chain</fullName>
        <ecNumber evidence="1">6.2.1.13</ecNumber>
    </submittedName>
</protein>
<proteinExistence type="predicted"/>